<dbReference type="Pfam" id="PF12937">
    <property type="entry name" value="F-box-like"/>
    <property type="match status" value="1"/>
</dbReference>
<reference evidence="4 5" key="1">
    <citation type="journal article" date="2013" name="Genome Biol.">
        <title>Genome of Acanthamoeba castellanii highlights extensive lateral gene transfer and early evolution of tyrosine kinase signaling.</title>
        <authorList>
            <person name="Clarke M."/>
            <person name="Lohan A.J."/>
            <person name="Liu B."/>
            <person name="Lagkouvardos I."/>
            <person name="Roy S."/>
            <person name="Zafar N."/>
            <person name="Bertelli C."/>
            <person name="Schilde C."/>
            <person name="Kianianmomeni A."/>
            <person name="Burglin T.R."/>
            <person name="Frech C."/>
            <person name="Turcotte B."/>
            <person name="Kopec K.O."/>
            <person name="Synnott J.M."/>
            <person name="Choo C."/>
            <person name="Paponov I."/>
            <person name="Finkler A."/>
            <person name="Soon Heng Tan C."/>
            <person name="Hutchins A.P."/>
            <person name="Weinmeier T."/>
            <person name="Rattei T."/>
            <person name="Chu J.S."/>
            <person name="Gimenez G."/>
            <person name="Irimia M."/>
            <person name="Rigden D.J."/>
            <person name="Fitzpatrick D.A."/>
            <person name="Lorenzo-Morales J."/>
            <person name="Bateman A."/>
            <person name="Chiu C.H."/>
            <person name="Tang P."/>
            <person name="Hegemann P."/>
            <person name="Fromm H."/>
            <person name="Raoult D."/>
            <person name="Greub G."/>
            <person name="Miranda-Saavedra D."/>
            <person name="Chen N."/>
            <person name="Nash P."/>
            <person name="Ginger M.L."/>
            <person name="Horn M."/>
            <person name="Schaap P."/>
            <person name="Caler L."/>
            <person name="Loftus B."/>
        </authorList>
    </citation>
    <scope>NUCLEOTIDE SEQUENCE [LARGE SCALE GENOMIC DNA]</scope>
    <source>
        <strain evidence="4 5">Neff</strain>
    </source>
</reference>
<dbReference type="KEGG" id="acan:ACA1_234060"/>
<feature type="domain" description="B30.2/SPRY" evidence="3">
    <location>
        <begin position="112"/>
        <end position="324"/>
    </location>
</feature>
<dbReference type="Gene3D" id="2.60.120.920">
    <property type="match status" value="1"/>
</dbReference>
<evidence type="ECO:0000256" key="1">
    <source>
        <dbReference type="SAM" id="MobiDB-lite"/>
    </source>
</evidence>
<evidence type="ECO:0000313" key="4">
    <source>
        <dbReference type="EMBL" id="ELR18968.1"/>
    </source>
</evidence>
<dbReference type="CDD" id="cd12885">
    <property type="entry name" value="SPRY_RanBP_like"/>
    <property type="match status" value="1"/>
</dbReference>
<proteinExistence type="predicted"/>
<dbReference type="Proteomes" id="UP000011083">
    <property type="component" value="Unassembled WGS sequence"/>
</dbReference>
<dbReference type="PROSITE" id="PS50188">
    <property type="entry name" value="B302_SPRY"/>
    <property type="match status" value="1"/>
</dbReference>
<dbReference type="Pfam" id="PF00622">
    <property type="entry name" value="SPRY"/>
    <property type="match status" value="1"/>
</dbReference>
<dbReference type="InterPro" id="IPR001810">
    <property type="entry name" value="F-box_dom"/>
</dbReference>
<dbReference type="PROSITE" id="PS50181">
    <property type="entry name" value="FBOX"/>
    <property type="match status" value="1"/>
</dbReference>
<feature type="region of interest" description="Disordered" evidence="1">
    <location>
        <begin position="358"/>
        <end position="378"/>
    </location>
</feature>
<protein>
    <submittedName>
        <fullName evidence="4">SPRY domain containing protein</fullName>
    </submittedName>
</protein>
<dbReference type="InterPro" id="IPR001870">
    <property type="entry name" value="B30.2/SPRY"/>
</dbReference>
<dbReference type="InterPro" id="IPR050618">
    <property type="entry name" value="Ubq-SigPath_Reg"/>
</dbReference>
<dbReference type="InterPro" id="IPR044736">
    <property type="entry name" value="Gid1/RanBPM/SPLA_SPRY"/>
</dbReference>
<keyword evidence="5" id="KW-1185">Reference proteome</keyword>
<name>L8H2J5_ACACF</name>
<accession>L8H2J5</accession>
<dbReference type="PANTHER" id="PTHR12864">
    <property type="entry name" value="RAN BINDING PROTEIN 9-RELATED"/>
    <property type="match status" value="1"/>
</dbReference>
<dbReference type="Gene3D" id="1.20.1280.50">
    <property type="match status" value="1"/>
</dbReference>
<evidence type="ECO:0000259" key="2">
    <source>
        <dbReference type="PROSITE" id="PS50181"/>
    </source>
</evidence>
<dbReference type="InterPro" id="IPR013320">
    <property type="entry name" value="ConA-like_dom_sf"/>
</dbReference>
<dbReference type="InterPro" id="IPR036047">
    <property type="entry name" value="F-box-like_dom_sf"/>
</dbReference>
<feature type="domain" description="F-box" evidence="2">
    <location>
        <begin position="33"/>
        <end position="80"/>
    </location>
</feature>
<dbReference type="SUPFAM" id="SSF49899">
    <property type="entry name" value="Concanavalin A-like lectins/glucanases"/>
    <property type="match status" value="1"/>
</dbReference>
<dbReference type="EMBL" id="KB007939">
    <property type="protein sequence ID" value="ELR18968.1"/>
    <property type="molecule type" value="Genomic_DNA"/>
</dbReference>
<dbReference type="SUPFAM" id="SSF81383">
    <property type="entry name" value="F-box domain"/>
    <property type="match status" value="1"/>
</dbReference>
<organism evidence="4 5">
    <name type="scientific">Acanthamoeba castellanii (strain ATCC 30010 / Neff)</name>
    <dbReference type="NCBI Taxonomy" id="1257118"/>
    <lineage>
        <taxon>Eukaryota</taxon>
        <taxon>Amoebozoa</taxon>
        <taxon>Discosea</taxon>
        <taxon>Longamoebia</taxon>
        <taxon>Centramoebida</taxon>
        <taxon>Acanthamoebidae</taxon>
        <taxon>Acanthamoeba</taxon>
    </lineage>
</organism>
<evidence type="ECO:0000259" key="3">
    <source>
        <dbReference type="PROSITE" id="PS50188"/>
    </source>
</evidence>
<gene>
    <name evidence="4" type="ORF">ACA1_234060</name>
</gene>
<evidence type="ECO:0000313" key="5">
    <source>
        <dbReference type="Proteomes" id="UP000011083"/>
    </source>
</evidence>
<dbReference type="OrthoDB" id="25503at2759"/>
<dbReference type="STRING" id="1257118.L8H2J5"/>
<dbReference type="RefSeq" id="XP_004341032.1">
    <property type="nucleotide sequence ID" value="XM_004340984.1"/>
</dbReference>
<dbReference type="GeneID" id="14919737"/>
<dbReference type="InterPro" id="IPR043136">
    <property type="entry name" value="B30.2/SPRY_sf"/>
</dbReference>
<dbReference type="AlphaFoldDB" id="L8H2J5"/>
<dbReference type="VEuPathDB" id="AmoebaDB:ACA1_234060"/>
<dbReference type="SMART" id="SM00449">
    <property type="entry name" value="SPRY"/>
    <property type="match status" value="1"/>
</dbReference>
<dbReference type="InterPro" id="IPR003877">
    <property type="entry name" value="SPRY_dom"/>
</dbReference>
<sequence length="378" mass="42184">MASDWRQWRSKVLQGWEVEEILGDAIVEGGAGSSLLSLPPEVLLPLVLGRLSPRELLLNVALVSRAFCLLAHDDFLWKAHYSQRYKMFEFQLDAHQGNEDEDPTTTTTTTALPCYDTWKAFFASRVVAQLPFHGVHLEICSADIHLSEDQLTVHLDVDHTGDFNIVANGPLLPFPGIPGGQRVGYFEVSFNNAGPSRVASVGLAIPQYAQHHLGWVKGSFGYHGDDGFRFTNDNHLLYACQGRKYYAGYGDGDVVGCGYNLDKNEIFYTQNGHYLGPAFTFTPEEAAEYRSADDDDNGELVLRPSVGLARAHQDVTFNFGKRPFVFNIDAYILDFQVPEAPPFEATRREYGGRHLSMFSRRDDIATSGPDSPPHDNEY</sequence>